<dbReference type="InterPro" id="IPR005754">
    <property type="entry name" value="Sortase"/>
</dbReference>
<dbReference type="CDD" id="cd05829">
    <property type="entry name" value="Sortase_F"/>
    <property type="match status" value="1"/>
</dbReference>
<dbReference type="Gene3D" id="2.40.260.10">
    <property type="entry name" value="Sortase"/>
    <property type="match status" value="1"/>
</dbReference>
<evidence type="ECO:0000313" key="4">
    <source>
        <dbReference type="Proteomes" id="UP001183176"/>
    </source>
</evidence>
<dbReference type="EMBL" id="JAVREH010000014">
    <property type="protein sequence ID" value="MDT0262114.1"/>
    <property type="molecule type" value="Genomic_DNA"/>
</dbReference>
<dbReference type="InterPro" id="IPR042001">
    <property type="entry name" value="Sortase_F"/>
</dbReference>
<gene>
    <name evidence="3" type="ORF">RM423_11990</name>
</gene>
<name>A0ABU2JCB2_9ACTN</name>
<accession>A0ABU2JCB2</accession>
<dbReference type="Pfam" id="PF04203">
    <property type="entry name" value="Sortase"/>
    <property type="match status" value="1"/>
</dbReference>
<comment type="caution">
    <text evidence="3">The sequence shown here is derived from an EMBL/GenBank/DDBJ whole genome shotgun (WGS) entry which is preliminary data.</text>
</comment>
<organism evidence="3 4">
    <name type="scientific">Jatrophihabitans lederbergiae</name>
    <dbReference type="NCBI Taxonomy" id="3075547"/>
    <lineage>
        <taxon>Bacteria</taxon>
        <taxon>Bacillati</taxon>
        <taxon>Actinomycetota</taxon>
        <taxon>Actinomycetes</taxon>
        <taxon>Jatrophihabitantales</taxon>
        <taxon>Jatrophihabitantaceae</taxon>
        <taxon>Jatrophihabitans</taxon>
    </lineage>
</organism>
<keyword evidence="4" id="KW-1185">Reference proteome</keyword>
<evidence type="ECO:0000256" key="1">
    <source>
        <dbReference type="ARBA" id="ARBA00022801"/>
    </source>
</evidence>
<evidence type="ECO:0000313" key="3">
    <source>
        <dbReference type="EMBL" id="MDT0262114.1"/>
    </source>
</evidence>
<dbReference type="InterPro" id="IPR023365">
    <property type="entry name" value="Sortase_dom-sf"/>
</dbReference>
<dbReference type="RefSeq" id="WP_311423265.1">
    <property type="nucleotide sequence ID" value="NZ_JAVREH010000014.1"/>
</dbReference>
<dbReference type="Proteomes" id="UP001183176">
    <property type="component" value="Unassembled WGS sequence"/>
</dbReference>
<reference evidence="4" key="1">
    <citation type="submission" date="2023-07" db="EMBL/GenBank/DDBJ databases">
        <title>30 novel species of actinomycetes from the DSMZ collection.</title>
        <authorList>
            <person name="Nouioui I."/>
        </authorList>
    </citation>
    <scope>NUCLEOTIDE SEQUENCE [LARGE SCALE GENOMIC DNA]</scope>
    <source>
        <strain evidence="4">DSM 44399</strain>
    </source>
</reference>
<sequence length="197" mass="20094">MLTGCGGGAAPDASPTTSRATSSARSTSTSPALVSSNPTALAPAPAAAATTSPPVSVSIPAIGVTSSLQPLGLADDGTLQSPSQWQRAGWYADGVRPGDPGPAVIAGHVDSVSGPAVFFRLKDLRPGDTATVRQQNGHVLTFVVDTVQEYPKDKFPTAAVYGPTALQVLRLITCTGDFDRAAHSYVDNLVVSTHLVS</sequence>
<protein>
    <submittedName>
        <fullName evidence="3">Class F sortase</fullName>
    </submittedName>
</protein>
<evidence type="ECO:0000256" key="2">
    <source>
        <dbReference type="SAM" id="MobiDB-lite"/>
    </source>
</evidence>
<dbReference type="SUPFAM" id="SSF63817">
    <property type="entry name" value="Sortase"/>
    <property type="match status" value="1"/>
</dbReference>
<dbReference type="NCBIfam" id="NF033748">
    <property type="entry name" value="class_F_sortase"/>
    <property type="match status" value="1"/>
</dbReference>
<proteinExistence type="predicted"/>
<keyword evidence="1" id="KW-0378">Hydrolase</keyword>
<feature type="compositionally biased region" description="Low complexity" evidence="2">
    <location>
        <begin position="10"/>
        <end position="54"/>
    </location>
</feature>
<feature type="region of interest" description="Disordered" evidence="2">
    <location>
        <begin position="1"/>
        <end position="54"/>
    </location>
</feature>